<protein>
    <submittedName>
        <fullName evidence="5">Short-chain dehydrogenase</fullName>
    </submittedName>
</protein>
<dbReference type="PANTHER" id="PTHR44085">
    <property type="entry name" value="SEPIAPTERIN REDUCTASE"/>
    <property type="match status" value="1"/>
</dbReference>
<dbReference type="InterPro" id="IPR036291">
    <property type="entry name" value="NAD(P)-bd_dom_sf"/>
</dbReference>
<dbReference type="GO" id="GO:0005737">
    <property type="term" value="C:cytoplasm"/>
    <property type="evidence" value="ECO:0007669"/>
    <property type="project" value="UniProtKB-SubCell"/>
</dbReference>
<evidence type="ECO:0000256" key="4">
    <source>
        <dbReference type="ARBA" id="ARBA00023002"/>
    </source>
</evidence>
<accession>A0A2R4XHM7</accession>
<proteinExistence type="predicted"/>
<dbReference type="GO" id="GO:0004757">
    <property type="term" value="F:sepiapterin reductase (NADP+) activity"/>
    <property type="evidence" value="ECO:0007669"/>
    <property type="project" value="TreeGrafter"/>
</dbReference>
<name>A0A2R4XHM7_9BURK</name>
<dbReference type="KEGG" id="boz:DBV39_05930"/>
<dbReference type="EMBL" id="CP028901">
    <property type="protein sequence ID" value="AWB33317.1"/>
    <property type="molecule type" value="Genomic_DNA"/>
</dbReference>
<dbReference type="OrthoDB" id="9794387at2"/>
<keyword evidence="2" id="KW-0963">Cytoplasm</keyword>
<evidence type="ECO:0000313" key="6">
    <source>
        <dbReference type="Proteomes" id="UP000244571"/>
    </source>
</evidence>
<dbReference type="GO" id="GO:0006729">
    <property type="term" value="P:tetrahydrobiopterin biosynthetic process"/>
    <property type="evidence" value="ECO:0007669"/>
    <property type="project" value="TreeGrafter"/>
</dbReference>
<evidence type="ECO:0000256" key="1">
    <source>
        <dbReference type="ARBA" id="ARBA00004496"/>
    </source>
</evidence>
<keyword evidence="3" id="KW-0521">NADP</keyword>
<keyword evidence="6" id="KW-1185">Reference proteome</keyword>
<dbReference type="RefSeq" id="WP_108620746.1">
    <property type="nucleotide sequence ID" value="NZ_CP028901.1"/>
</dbReference>
<dbReference type="PRINTS" id="PR00081">
    <property type="entry name" value="GDHRDH"/>
</dbReference>
<keyword evidence="4" id="KW-0560">Oxidoreductase</keyword>
<evidence type="ECO:0000256" key="3">
    <source>
        <dbReference type="ARBA" id="ARBA00022857"/>
    </source>
</evidence>
<evidence type="ECO:0000313" key="5">
    <source>
        <dbReference type="EMBL" id="AWB33317.1"/>
    </source>
</evidence>
<dbReference type="AlphaFoldDB" id="A0A2R4XHM7"/>
<dbReference type="PANTHER" id="PTHR44085:SF2">
    <property type="entry name" value="SEPIAPTERIN REDUCTASE"/>
    <property type="match status" value="1"/>
</dbReference>
<comment type="subcellular location">
    <subcellularLocation>
        <location evidence="1">Cytoplasm</location>
    </subcellularLocation>
</comment>
<dbReference type="Proteomes" id="UP000244571">
    <property type="component" value="Chromosome"/>
</dbReference>
<organism evidence="5 6">
    <name type="scientific">Orrella marina</name>
    <dbReference type="NCBI Taxonomy" id="2163011"/>
    <lineage>
        <taxon>Bacteria</taxon>
        <taxon>Pseudomonadati</taxon>
        <taxon>Pseudomonadota</taxon>
        <taxon>Betaproteobacteria</taxon>
        <taxon>Burkholderiales</taxon>
        <taxon>Alcaligenaceae</taxon>
        <taxon>Orrella</taxon>
    </lineage>
</organism>
<dbReference type="Pfam" id="PF00106">
    <property type="entry name" value="adh_short"/>
    <property type="match status" value="1"/>
</dbReference>
<reference evidence="5 6" key="1">
    <citation type="submission" date="2018-04" db="EMBL/GenBank/DDBJ databases">
        <title>Bordetella sp. HZ20 isolated from seawater.</title>
        <authorList>
            <person name="Sun C."/>
        </authorList>
    </citation>
    <scope>NUCLEOTIDE SEQUENCE [LARGE SCALE GENOMIC DNA]</scope>
    <source>
        <strain evidence="5 6">HZ20</strain>
    </source>
</reference>
<gene>
    <name evidence="5" type="ORF">DBV39_05930</name>
</gene>
<dbReference type="InterPro" id="IPR051721">
    <property type="entry name" value="Biopterin_syn/organic_redct"/>
</dbReference>
<evidence type="ECO:0000256" key="2">
    <source>
        <dbReference type="ARBA" id="ARBA00022490"/>
    </source>
</evidence>
<sequence>MTQQKPTTIITGATRGIGRAMAEKMAQSGERVITMGRRSVPELVEIAKAHSTDWNELLVDLSDRNETEQAGQALATLLEGVDQARLVLNAGTVNPILPADRHTDIDAIAQAFDINIVAPIYLTGCFLQATGKATERRIMMISSGAGRNASHSWGIYCATKAAMDRYVEAVKIEGHANLRIASVAPGIVDTPMQETIRGTPDELFPNRQKFEDFHRTGALADPKVTGSNLLSLLALADFGDRAIDDVRQHTF</sequence>
<dbReference type="InterPro" id="IPR002347">
    <property type="entry name" value="SDR_fam"/>
</dbReference>
<dbReference type="Gene3D" id="3.40.50.720">
    <property type="entry name" value="NAD(P)-binding Rossmann-like Domain"/>
    <property type="match status" value="1"/>
</dbReference>
<dbReference type="SUPFAM" id="SSF51735">
    <property type="entry name" value="NAD(P)-binding Rossmann-fold domains"/>
    <property type="match status" value="1"/>
</dbReference>